<dbReference type="SUPFAM" id="SSF48264">
    <property type="entry name" value="Cytochrome P450"/>
    <property type="match status" value="1"/>
</dbReference>
<dbReference type="PRINTS" id="PR00463">
    <property type="entry name" value="EP450I"/>
</dbReference>
<dbReference type="InterPro" id="IPR017972">
    <property type="entry name" value="Cyt_P450_CS"/>
</dbReference>
<dbReference type="InterPro" id="IPR036396">
    <property type="entry name" value="Cyt_P450_sf"/>
</dbReference>
<dbReference type="EMBL" id="JBJQOH010000008">
    <property type="protein sequence ID" value="KAL3675808.1"/>
    <property type="molecule type" value="Genomic_DNA"/>
</dbReference>
<evidence type="ECO:0000313" key="6">
    <source>
        <dbReference type="Proteomes" id="UP001633002"/>
    </source>
</evidence>
<dbReference type="PRINTS" id="PR00385">
    <property type="entry name" value="P450"/>
</dbReference>
<keyword evidence="3 4" id="KW-0349">Heme</keyword>
<dbReference type="PANTHER" id="PTHR24286:SF356">
    <property type="entry name" value="ENT-KAURENOIC ACID OXIDASE 2"/>
    <property type="match status" value="1"/>
</dbReference>
<gene>
    <name evidence="5" type="ORF">R1sor_025756</name>
</gene>
<keyword evidence="4" id="KW-0503">Monooxygenase</keyword>
<dbReference type="Gene3D" id="1.10.630.10">
    <property type="entry name" value="Cytochrome P450"/>
    <property type="match status" value="1"/>
</dbReference>
<evidence type="ECO:0000256" key="2">
    <source>
        <dbReference type="ARBA" id="ARBA00023004"/>
    </source>
</evidence>
<keyword evidence="2 3" id="KW-0408">Iron</keyword>
<comment type="similarity">
    <text evidence="4">Belongs to the cytochrome P450 family.</text>
</comment>
<dbReference type="GO" id="GO:0004497">
    <property type="term" value="F:monooxygenase activity"/>
    <property type="evidence" value="ECO:0007669"/>
    <property type="project" value="UniProtKB-KW"/>
</dbReference>
<dbReference type="InterPro" id="IPR001128">
    <property type="entry name" value="Cyt_P450"/>
</dbReference>
<dbReference type="Pfam" id="PF00067">
    <property type="entry name" value="p450"/>
    <property type="match status" value="1"/>
</dbReference>
<evidence type="ECO:0000256" key="4">
    <source>
        <dbReference type="RuleBase" id="RU000461"/>
    </source>
</evidence>
<evidence type="ECO:0000256" key="3">
    <source>
        <dbReference type="PIRSR" id="PIRSR602401-1"/>
    </source>
</evidence>
<dbReference type="PANTHER" id="PTHR24286">
    <property type="entry name" value="CYTOCHROME P450 26"/>
    <property type="match status" value="1"/>
</dbReference>
<name>A0ABD3G9I3_9MARC</name>
<evidence type="ECO:0000313" key="5">
    <source>
        <dbReference type="EMBL" id="KAL3675808.1"/>
    </source>
</evidence>
<keyword evidence="4" id="KW-0560">Oxidoreductase</keyword>
<keyword evidence="1 3" id="KW-0479">Metal-binding</keyword>
<reference evidence="5 6" key="1">
    <citation type="submission" date="2024-09" db="EMBL/GenBank/DDBJ databases">
        <title>Chromosome-scale assembly of Riccia sorocarpa.</title>
        <authorList>
            <person name="Paukszto L."/>
        </authorList>
    </citation>
    <scope>NUCLEOTIDE SEQUENCE [LARGE SCALE GENOMIC DNA]</scope>
    <source>
        <strain evidence="5">LP-2024</strain>
        <tissue evidence="5">Aerial parts of the thallus</tissue>
    </source>
</reference>
<comment type="cofactor">
    <cofactor evidence="3">
        <name>heme</name>
        <dbReference type="ChEBI" id="CHEBI:30413"/>
    </cofactor>
</comment>
<protein>
    <recommendedName>
        <fullName evidence="7">Cytochrome P450</fullName>
    </recommendedName>
</protein>
<comment type="caution">
    <text evidence="5">The sequence shown here is derived from an EMBL/GenBank/DDBJ whole genome shotgun (WGS) entry which is preliminary data.</text>
</comment>
<dbReference type="GO" id="GO:0046872">
    <property type="term" value="F:metal ion binding"/>
    <property type="evidence" value="ECO:0007669"/>
    <property type="project" value="UniProtKB-KW"/>
</dbReference>
<dbReference type="PROSITE" id="PS00086">
    <property type="entry name" value="CYTOCHROME_P450"/>
    <property type="match status" value="1"/>
</dbReference>
<sequence>MTLNFFGIPWESEIADRVTALLLANSILDYELKGEKISDKTACDILLSPVLAGGQGPGHIAALAIYHLTKHPSMLQRARAEVDQLRTRKEKLGETDLSVSDLKDLKYLTQVYNEVLRISHEFNGHVIPKGWFMLAPFVLVHMDPEIYPEPSKFNPDRFETPPNPGQFFPFGRGYRTCVGRNFTKLVVLMALYHIFSNFT</sequence>
<dbReference type="Proteomes" id="UP001633002">
    <property type="component" value="Unassembled WGS sequence"/>
</dbReference>
<accession>A0ABD3G9I3</accession>
<evidence type="ECO:0008006" key="7">
    <source>
        <dbReference type="Google" id="ProtNLM"/>
    </source>
</evidence>
<proteinExistence type="inferred from homology"/>
<keyword evidence="6" id="KW-1185">Reference proteome</keyword>
<dbReference type="InterPro" id="IPR002401">
    <property type="entry name" value="Cyt_P450_E_grp-I"/>
</dbReference>
<organism evidence="5 6">
    <name type="scientific">Riccia sorocarpa</name>
    <dbReference type="NCBI Taxonomy" id="122646"/>
    <lineage>
        <taxon>Eukaryota</taxon>
        <taxon>Viridiplantae</taxon>
        <taxon>Streptophyta</taxon>
        <taxon>Embryophyta</taxon>
        <taxon>Marchantiophyta</taxon>
        <taxon>Marchantiopsida</taxon>
        <taxon>Marchantiidae</taxon>
        <taxon>Marchantiales</taxon>
        <taxon>Ricciaceae</taxon>
        <taxon>Riccia</taxon>
    </lineage>
</organism>
<feature type="binding site" description="axial binding residue" evidence="3">
    <location>
        <position position="177"/>
    </location>
    <ligand>
        <name>heme</name>
        <dbReference type="ChEBI" id="CHEBI:30413"/>
    </ligand>
    <ligandPart>
        <name>Fe</name>
        <dbReference type="ChEBI" id="CHEBI:18248"/>
    </ligandPart>
</feature>
<evidence type="ECO:0000256" key="1">
    <source>
        <dbReference type="ARBA" id="ARBA00022723"/>
    </source>
</evidence>
<dbReference type="AlphaFoldDB" id="A0ABD3G9I3"/>